<keyword evidence="2" id="KW-1185">Reference proteome</keyword>
<dbReference type="EMBL" id="FNCH01000009">
    <property type="protein sequence ID" value="SDG69302.1"/>
    <property type="molecule type" value="Genomic_DNA"/>
</dbReference>
<accession>A0A1G7WBF4</accession>
<dbReference type="Proteomes" id="UP000199643">
    <property type="component" value="Unassembled WGS sequence"/>
</dbReference>
<proteinExistence type="predicted"/>
<evidence type="ECO:0000313" key="2">
    <source>
        <dbReference type="Proteomes" id="UP000199643"/>
    </source>
</evidence>
<sequence>MENIITPTQLIINHANNGNKATLKIGSKFQWDPKYASKETPSFDSFKSEIENFYQYKLVFGYEGAVGQSIYMVTGVK</sequence>
<gene>
    <name evidence="1" type="ORF">SAMN05421827_109182</name>
</gene>
<name>A0A1G7WBF4_9SPHI</name>
<reference evidence="2" key="1">
    <citation type="submission" date="2016-10" db="EMBL/GenBank/DDBJ databases">
        <authorList>
            <person name="Varghese N."/>
            <person name="Submissions S."/>
        </authorList>
    </citation>
    <scope>NUCLEOTIDE SEQUENCE [LARGE SCALE GENOMIC DNA]</scope>
    <source>
        <strain evidence="2">DSM 17933</strain>
    </source>
</reference>
<organism evidence="1 2">
    <name type="scientific">Pedobacter terrae</name>
    <dbReference type="NCBI Taxonomy" id="405671"/>
    <lineage>
        <taxon>Bacteria</taxon>
        <taxon>Pseudomonadati</taxon>
        <taxon>Bacteroidota</taxon>
        <taxon>Sphingobacteriia</taxon>
        <taxon>Sphingobacteriales</taxon>
        <taxon>Sphingobacteriaceae</taxon>
        <taxon>Pedobacter</taxon>
    </lineage>
</organism>
<protein>
    <submittedName>
        <fullName evidence="1">Uncharacterized protein</fullName>
    </submittedName>
</protein>
<evidence type="ECO:0000313" key="1">
    <source>
        <dbReference type="EMBL" id="SDG69302.1"/>
    </source>
</evidence>
<dbReference type="RefSeq" id="WP_090500650.1">
    <property type="nucleotide sequence ID" value="NZ_FNCH01000009.1"/>
</dbReference>
<dbReference type="AlphaFoldDB" id="A0A1G7WBF4"/>
<dbReference type="OrthoDB" id="769835at2"/>